<accession>A0A699IH95</accession>
<dbReference type="AlphaFoldDB" id="A0A699IH95"/>
<evidence type="ECO:0000313" key="1">
    <source>
        <dbReference type="EMBL" id="GEZ62088.1"/>
    </source>
</evidence>
<sequence>MNPIIQDIPILELLLMITEENVIVLLSKGMRTFILIDDFSTRRAQQLSFHNTNGEMVSGFVGQNYKWPQSHTRSRKWRIMGCQLLPHRATVAAIGSNTTRIEDTNRIKPPLKFGAGVVCTK</sequence>
<proteinExistence type="predicted"/>
<organism evidence="1">
    <name type="scientific">Tanacetum cinerariifolium</name>
    <name type="common">Dalmatian daisy</name>
    <name type="synonym">Chrysanthemum cinerariifolium</name>
    <dbReference type="NCBI Taxonomy" id="118510"/>
    <lineage>
        <taxon>Eukaryota</taxon>
        <taxon>Viridiplantae</taxon>
        <taxon>Streptophyta</taxon>
        <taxon>Embryophyta</taxon>
        <taxon>Tracheophyta</taxon>
        <taxon>Spermatophyta</taxon>
        <taxon>Magnoliopsida</taxon>
        <taxon>eudicotyledons</taxon>
        <taxon>Gunneridae</taxon>
        <taxon>Pentapetalae</taxon>
        <taxon>asterids</taxon>
        <taxon>campanulids</taxon>
        <taxon>Asterales</taxon>
        <taxon>Asteraceae</taxon>
        <taxon>Asteroideae</taxon>
        <taxon>Anthemideae</taxon>
        <taxon>Anthemidinae</taxon>
        <taxon>Tanacetum</taxon>
    </lineage>
</organism>
<protein>
    <submittedName>
        <fullName evidence="1">Uncharacterized protein</fullName>
    </submittedName>
</protein>
<comment type="caution">
    <text evidence="1">The sequence shown here is derived from an EMBL/GenBank/DDBJ whole genome shotgun (WGS) entry which is preliminary data.</text>
</comment>
<reference evidence="1" key="1">
    <citation type="journal article" date="2019" name="Sci. Rep.">
        <title>Draft genome of Tanacetum cinerariifolium, the natural source of mosquito coil.</title>
        <authorList>
            <person name="Yamashiro T."/>
            <person name="Shiraishi A."/>
            <person name="Satake H."/>
            <person name="Nakayama K."/>
        </authorList>
    </citation>
    <scope>NUCLEOTIDE SEQUENCE</scope>
</reference>
<dbReference type="EMBL" id="BKCJ010301622">
    <property type="protein sequence ID" value="GEZ62088.1"/>
    <property type="molecule type" value="Genomic_DNA"/>
</dbReference>
<gene>
    <name evidence="1" type="ORF">Tci_534061</name>
</gene>
<name>A0A699IH95_TANCI</name>